<sequence length="66" mass="8074">MAETDRSDTGKHNWEKIWLMMKEEKGIAVYTRSRRRRVLEPDNIPLKTQSFLLKWPFFLVEPLRKR</sequence>
<organism evidence="1 2">
    <name type="scientific">Glycine soja</name>
    <name type="common">Wild soybean</name>
    <dbReference type="NCBI Taxonomy" id="3848"/>
    <lineage>
        <taxon>Eukaryota</taxon>
        <taxon>Viridiplantae</taxon>
        <taxon>Streptophyta</taxon>
        <taxon>Embryophyta</taxon>
        <taxon>Tracheophyta</taxon>
        <taxon>Spermatophyta</taxon>
        <taxon>Magnoliopsida</taxon>
        <taxon>eudicotyledons</taxon>
        <taxon>Gunneridae</taxon>
        <taxon>Pentapetalae</taxon>
        <taxon>rosids</taxon>
        <taxon>fabids</taxon>
        <taxon>Fabales</taxon>
        <taxon>Fabaceae</taxon>
        <taxon>Papilionoideae</taxon>
        <taxon>50 kb inversion clade</taxon>
        <taxon>NPAAA clade</taxon>
        <taxon>indigoferoid/millettioid clade</taxon>
        <taxon>Phaseoleae</taxon>
        <taxon>Glycine</taxon>
        <taxon>Glycine subgen. Soja</taxon>
    </lineage>
</organism>
<proteinExistence type="predicted"/>
<reference evidence="1 2" key="1">
    <citation type="submission" date="2018-09" db="EMBL/GenBank/DDBJ databases">
        <title>A high-quality reference genome of wild soybean provides a powerful tool to mine soybean genomes.</title>
        <authorList>
            <person name="Xie M."/>
            <person name="Chung C.Y.L."/>
            <person name="Li M.-W."/>
            <person name="Wong F.-L."/>
            <person name="Chan T.-F."/>
            <person name="Lam H.-M."/>
        </authorList>
    </citation>
    <scope>NUCLEOTIDE SEQUENCE [LARGE SCALE GENOMIC DNA]</scope>
    <source>
        <strain evidence="2">cv. W05</strain>
        <tissue evidence="1">Hypocotyl of etiolated seedlings</tissue>
    </source>
</reference>
<comment type="caution">
    <text evidence="1">The sequence shown here is derived from an EMBL/GenBank/DDBJ whole genome shotgun (WGS) entry which is preliminary data.</text>
</comment>
<keyword evidence="2" id="KW-1185">Reference proteome</keyword>
<accession>A0A445JSM6</accession>
<protein>
    <submittedName>
        <fullName evidence="1">Uncharacterized protein</fullName>
    </submittedName>
</protein>
<name>A0A445JSM6_GLYSO</name>
<dbReference type="AlphaFoldDB" id="A0A445JSM6"/>
<evidence type="ECO:0000313" key="1">
    <source>
        <dbReference type="EMBL" id="RZC01493.1"/>
    </source>
</evidence>
<dbReference type="Proteomes" id="UP000289340">
    <property type="component" value="Chromosome 7"/>
</dbReference>
<evidence type="ECO:0000313" key="2">
    <source>
        <dbReference type="Proteomes" id="UP000289340"/>
    </source>
</evidence>
<dbReference type="EMBL" id="QZWG01000007">
    <property type="protein sequence ID" value="RZC01493.1"/>
    <property type="molecule type" value="Genomic_DNA"/>
</dbReference>
<gene>
    <name evidence="1" type="ORF">D0Y65_016956</name>
</gene>